<evidence type="ECO:0000313" key="4">
    <source>
        <dbReference type="EMBL" id="MET6997630.1"/>
    </source>
</evidence>
<comment type="caution">
    <text evidence="4">The sequence shown here is derived from an EMBL/GenBank/DDBJ whole genome shotgun (WGS) entry which is preliminary data.</text>
</comment>
<dbReference type="InterPro" id="IPR032508">
    <property type="entry name" value="FecR_C"/>
</dbReference>
<dbReference type="InterPro" id="IPR012373">
    <property type="entry name" value="Ferrdict_sens_TM"/>
</dbReference>
<keyword evidence="1" id="KW-0812">Transmembrane</keyword>
<dbReference type="RefSeq" id="WP_354660265.1">
    <property type="nucleotide sequence ID" value="NZ_JBEXAC010000001.1"/>
</dbReference>
<feature type="domain" description="Protein FecR C-terminal" evidence="3">
    <location>
        <begin position="333"/>
        <end position="400"/>
    </location>
</feature>
<reference evidence="4 5" key="1">
    <citation type="submission" date="2024-06" db="EMBL/GenBank/DDBJ databases">
        <title>Chitinophaga defluvii sp. nov., isolated from municipal sewage.</title>
        <authorList>
            <person name="Zhang L."/>
        </authorList>
    </citation>
    <scope>NUCLEOTIDE SEQUENCE [LARGE SCALE GENOMIC DNA]</scope>
    <source>
        <strain evidence="4 5">H8</strain>
    </source>
</reference>
<feature type="transmembrane region" description="Helical" evidence="1">
    <location>
        <begin position="91"/>
        <end position="112"/>
    </location>
</feature>
<dbReference type="Proteomes" id="UP001549749">
    <property type="component" value="Unassembled WGS sequence"/>
</dbReference>
<dbReference type="PANTHER" id="PTHR30273:SF2">
    <property type="entry name" value="PROTEIN FECR"/>
    <property type="match status" value="1"/>
</dbReference>
<dbReference type="Gene3D" id="3.55.50.30">
    <property type="match status" value="1"/>
</dbReference>
<feature type="domain" description="FecR protein" evidence="2">
    <location>
        <begin position="190"/>
        <end position="283"/>
    </location>
</feature>
<sequence length="403" mass="45303">MIQDERYYEIAGLIAKSLSTKLSSEEAAQLEAWVAESDENKKLWERLTDPLYLEAQVAYWENKKDKKVYWKRLSERNSRKQLPGRMFVYKALRYAAIILPLILICGAGWYLFSGQGQKSATTKDLASVHILPQGKVAQLILANGKKINLVDNHQEAITEKDGTKVRNDSSVLSYASGPGDLQAETLYNTLVIPPGGEYRIVLSDGTKVWLNAASSLRYPTQFNGKERKVYLSGEAYFEVAKDAAHPFMVNADKMDITVLGTKFNVSSYPDDPIQKTALAEGSVLINDVGQSAKKRDGVILKPGYEAVITKNDRAIQVNKVNVEAALAWKNGMFIFDSESLGSLMRKLSRWYNIEVKYDDGVDTLFHFTGRIQRYEEISGILHLIELTGKVGFTFKDNELHVKK</sequence>
<keyword evidence="5" id="KW-1185">Reference proteome</keyword>
<evidence type="ECO:0000259" key="3">
    <source>
        <dbReference type="Pfam" id="PF16344"/>
    </source>
</evidence>
<proteinExistence type="predicted"/>
<keyword evidence="1" id="KW-1133">Transmembrane helix</keyword>
<gene>
    <name evidence="4" type="ORF">ABR189_09635</name>
</gene>
<dbReference type="PANTHER" id="PTHR30273">
    <property type="entry name" value="PERIPLASMIC SIGNAL SENSOR AND SIGMA FACTOR ACTIVATOR FECR-RELATED"/>
    <property type="match status" value="1"/>
</dbReference>
<evidence type="ECO:0000313" key="5">
    <source>
        <dbReference type="Proteomes" id="UP001549749"/>
    </source>
</evidence>
<dbReference type="Pfam" id="PF04773">
    <property type="entry name" value="FecR"/>
    <property type="match status" value="1"/>
</dbReference>
<accession>A0ABV2T4S5</accession>
<organism evidence="4 5">
    <name type="scientific">Chitinophaga defluvii</name>
    <dbReference type="NCBI Taxonomy" id="3163343"/>
    <lineage>
        <taxon>Bacteria</taxon>
        <taxon>Pseudomonadati</taxon>
        <taxon>Bacteroidota</taxon>
        <taxon>Chitinophagia</taxon>
        <taxon>Chitinophagales</taxon>
        <taxon>Chitinophagaceae</taxon>
        <taxon>Chitinophaga</taxon>
    </lineage>
</organism>
<keyword evidence="1" id="KW-0472">Membrane</keyword>
<name>A0ABV2T4S5_9BACT</name>
<dbReference type="EMBL" id="JBEXAC010000001">
    <property type="protein sequence ID" value="MET6997630.1"/>
    <property type="molecule type" value="Genomic_DNA"/>
</dbReference>
<evidence type="ECO:0000256" key="1">
    <source>
        <dbReference type="SAM" id="Phobius"/>
    </source>
</evidence>
<dbReference type="Gene3D" id="2.60.120.1440">
    <property type="match status" value="1"/>
</dbReference>
<protein>
    <submittedName>
        <fullName evidence="4">FecR domain-containing protein</fullName>
    </submittedName>
</protein>
<evidence type="ECO:0000259" key="2">
    <source>
        <dbReference type="Pfam" id="PF04773"/>
    </source>
</evidence>
<dbReference type="InterPro" id="IPR006860">
    <property type="entry name" value="FecR"/>
</dbReference>
<dbReference type="Pfam" id="PF16344">
    <property type="entry name" value="FecR_C"/>
    <property type="match status" value="1"/>
</dbReference>